<dbReference type="AlphaFoldDB" id="A0AAQ3SAJ3"/>
<proteinExistence type="predicted"/>
<gene>
    <name evidence="1" type="ORF">V8G54_008986</name>
</gene>
<organism evidence="1 2">
    <name type="scientific">Vigna mungo</name>
    <name type="common">Black gram</name>
    <name type="synonym">Phaseolus mungo</name>
    <dbReference type="NCBI Taxonomy" id="3915"/>
    <lineage>
        <taxon>Eukaryota</taxon>
        <taxon>Viridiplantae</taxon>
        <taxon>Streptophyta</taxon>
        <taxon>Embryophyta</taxon>
        <taxon>Tracheophyta</taxon>
        <taxon>Spermatophyta</taxon>
        <taxon>Magnoliopsida</taxon>
        <taxon>eudicotyledons</taxon>
        <taxon>Gunneridae</taxon>
        <taxon>Pentapetalae</taxon>
        <taxon>rosids</taxon>
        <taxon>fabids</taxon>
        <taxon>Fabales</taxon>
        <taxon>Fabaceae</taxon>
        <taxon>Papilionoideae</taxon>
        <taxon>50 kb inversion clade</taxon>
        <taxon>NPAAA clade</taxon>
        <taxon>indigoferoid/millettioid clade</taxon>
        <taxon>Phaseoleae</taxon>
        <taxon>Vigna</taxon>
    </lineage>
</organism>
<keyword evidence="2" id="KW-1185">Reference proteome</keyword>
<sequence length="118" mass="13053">MIMTTLLSKLSGVSQKTSLNYEGSVIQMNCWNLRVDNFTELDEYGGFCKAECLTKCLLRGNGDWRFPIGSFSESSYIRHRHVAAPLSQVGPTCCHLLSPASIPITPPTRLLSLPFSSL</sequence>
<reference evidence="1 2" key="1">
    <citation type="journal article" date="2023" name="Life. Sci Alliance">
        <title>Evolutionary insights into 3D genome organization and epigenetic landscape of Vigna mungo.</title>
        <authorList>
            <person name="Junaid A."/>
            <person name="Singh B."/>
            <person name="Bhatia S."/>
        </authorList>
    </citation>
    <scope>NUCLEOTIDE SEQUENCE [LARGE SCALE GENOMIC DNA]</scope>
    <source>
        <strain evidence="1">Urdbean</strain>
    </source>
</reference>
<evidence type="ECO:0000313" key="2">
    <source>
        <dbReference type="Proteomes" id="UP001374535"/>
    </source>
</evidence>
<evidence type="ECO:0000313" key="1">
    <source>
        <dbReference type="EMBL" id="WVZ21664.1"/>
    </source>
</evidence>
<name>A0AAQ3SAJ3_VIGMU</name>
<dbReference type="EMBL" id="CP144699">
    <property type="protein sequence ID" value="WVZ21664.1"/>
    <property type="molecule type" value="Genomic_DNA"/>
</dbReference>
<accession>A0AAQ3SAJ3</accession>
<protein>
    <submittedName>
        <fullName evidence="1">Uncharacterized protein</fullName>
    </submittedName>
</protein>
<dbReference type="Proteomes" id="UP001374535">
    <property type="component" value="Chromosome 2"/>
</dbReference>